<proteinExistence type="predicted"/>
<organism evidence="1 2">
    <name type="scientific">Acer saccharum</name>
    <name type="common">Sugar maple</name>
    <dbReference type="NCBI Taxonomy" id="4024"/>
    <lineage>
        <taxon>Eukaryota</taxon>
        <taxon>Viridiplantae</taxon>
        <taxon>Streptophyta</taxon>
        <taxon>Embryophyta</taxon>
        <taxon>Tracheophyta</taxon>
        <taxon>Spermatophyta</taxon>
        <taxon>Magnoliopsida</taxon>
        <taxon>eudicotyledons</taxon>
        <taxon>Gunneridae</taxon>
        <taxon>Pentapetalae</taxon>
        <taxon>rosids</taxon>
        <taxon>malvids</taxon>
        <taxon>Sapindales</taxon>
        <taxon>Sapindaceae</taxon>
        <taxon>Hippocastanoideae</taxon>
        <taxon>Acereae</taxon>
        <taxon>Acer</taxon>
    </lineage>
</organism>
<gene>
    <name evidence="1" type="ORF">LWI29_011799</name>
</gene>
<keyword evidence="2" id="KW-1185">Reference proteome</keyword>
<reference evidence="1" key="2">
    <citation type="submission" date="2023-06" db="EMBL/GenBank/DDBJ databases">
        <authorList>
            <person name="Swenson N.G."/>
            <person name="Wegrzyn J.L."/>
            <person name="Mcevoy S.L."/>
        </authorList>
    </citation>
    <scope>NUCLEOTIDE SEQUENCE</scope>
    <source>
        <strain evidence="1">NS2018</strain>
        <tissue evidence="1">Leaf</tissue>
    </source>
</reference>
<evidence type="ECO:0000313" key="1">
    <source>
        <dbReference type="EMBL" id="KAK0571145.1"/>
    </source>
</evidence>
<dbReference type="AlphaFoldDB" id="A0AA39RCK2"/>
<protein>
    <submittedName>
        <fullName evidence="1">Uncharacterized protein</fullName>
    </submittedName>
</protein>
<comment type="caution">
    <text evidence="1">The sequence shown here is derived from an EMBL/GenBank/DDBJ whole genome shotgun (WGS) entry which is preliminary data.</text>
</comment>
<dbReference type="EMBL" id="JAUESC010000388">
    <property type="protein sequence ID" value="KAK0571145.1"/>
    <property type="molecule type" value="Genomic_DNA"/>
</dbReference>
<accession>A0AA39RCK2</accession>
<evidence type="ECO:0000313" key="2">
    <source>
        <dbReference type="Proteomes" id="UP001168877"/>
    </source>
</evidence>
<reference evidence="1" key="1">
    <citation type="journal article" date="2022" name="Plant J.">
        <title>Strategies of tolerance reflected in two North American maple genomes.</title>
        <authorList>
            <person name="McEvoy S.L."/>
            <person name="Sezen U.U."/>
            <person name="Trouern-Trend A."/>
            <person name="McMahon S.M."/>
            <person name="Schaberg P.G."/>
            <person name="Yang J."/>
            <person name="Wegrzyn J.L."/>
            <person name="Swenson N.G."/>
        </authorList>
    </citation>
    <scope>NUCLEOTIDE SEQUENCE</scope>
    <source>
        <strain evidence="1">NS2018</strain>
    </source>
</reference>
<dbReference type="Proteomes" id="UP001168877">
    <property type="component" value="Unassembled WGS sequence"/>
</dbReference>
<sequence>MPLACSGNKHDISGKDKHRRKYLLEIFNFSQMKYLKPLTLFKESLKNYSVLFGLSVCDKHVGLAISDEFKTGAYPYLAHPRDENFLDTLVNRIETHISEDSGNLGCLDGIIVGKNPVGLIDEMCKTGKFKDLKYTYWEDNIASMRAEHKSKALMDIFAMHGPPPPVDMFSSNYMLQGYIDFCNTLLHQSDPLLHPRIYYDLDPEDYEDSK</sequence>
<name>A0AA39RCK2_ACESA</name>